<evidence type="ECO:0000256" key="2">
    <source>
        <dbReference type="ARBA" id="ARBA00022490"/>
    </source>
</evidence>
<dbReference type="NCBIfam" id="NF002879">
    <property type="entry name" value="PRK03333.1"/>
    <property type="match status" value="1"/>
</dbReference>
<evidence type="ECO:0000256" key="3">
    <source>
        <dbReference type="ARBA" id="ARBA00022679"/>
    </source>
</evidence>
<comment type="function">
    <text evidence="8">Catalyzes the phosphorylation of the 3'-hydroxyl group of dephosphocoenzyme A to form coenzyme A.</text>
</comment>
<dbReference type="GO" id="GO:0005737">
    <property type="term" value="C:cytoplasm"/>
    <property type="evidence" value="ECO:0007669"/>
    <property type="project" value="UniProtKB-SubCell"/>
</dbReference>
<dbReference type="CDD" id="cd02022">
    <property type="entry name" value="DPCK"/>
    <property type="match status" value="1"/>
</dbReference>
<name>A0A1I2M717_9BACL</name>
<keyword evidence="4 8" id="KW-0547">Nucleotide-binding</keyword>
<reference evidence="10 11" key="1">
    <citation type="submission" date="2016-10" db="EMBL/GenBank/DDBJ databases">
        <authorList>
            <person name="de Groot N.N."/>
        </authorList>
    </citation>
    <scope>NUCLEOTIDE SEQUENCE [LARGE SCALE GENOMIC DNA]</scope>
    <source>
        <strain evidence="10 11">DSM 44945</strain>
    </source>
</reference>
<keyword evidence="7 8" id="KW-0173">Coenzyme A biosynthesis</keyword>
<keyword evidence="11" id="KW-1185">Reference proteome</keyword>
<dbReference type="InterPro" id="IPR027417">
    <property type="entry name" value="P-loop_NTPase"/>
</dbReference>
<keyword evidence="2 8" id="KW-0963">Cytoplasm</keyword>
<dbReference type="STRING" id="201973.SAMN04488025_10713"/>
<dbReference type="UniPathway" id="UPA00241">
    <property type="reaction ID" value="UER00356"/>
</dbReference>
<evidence type="ECO:0000313" key="10">
    <source>
        <dbReference type="EMBL" id="SFF86628.1"/>
    </source>
</evidence>
<dbReference type="FunFam" id="3.40.50.300:FF:000991">
    <property type="entry name" value="Dephospho-CoA kinase"/>
    <property type="match status" value="1"/>
</dbReference>
<evidence type="ECO:0000256" key="8">
    <source>
        <dbReference type="HAMAP-Rule" id="MF_00376"/>
    </source>
</evidence>
<comment type="similarity">
    <text evidence="1 8">Belongs to the CoaE family.</text>
</comment>
<evidence type="ECO:0000256" key="7">
    <source>
        <dbReference type="ARBA" id="ARBA00022993"/>
    </source>
</evidence>
<evidence type="ECO:0000256" key="5">
    <source>
        <dbReference type="ARBA" id="ARBA00022777"/>
    </source>
</evidence>
<dbReference type="HAMAP" id="MF_00376">
    <property type="entry name" value="Dephospho_CoA_kinase"/>
    <property type="match status" value="1"/>
</dbReference>
<dbReference type="SUPFAM" id="SSF52540">
    <property type="entry name" value="P-loop containing nucleoside triphosphate hydrolases"/>
    <property type="match status" value="1"/>
</dbReference>
<dbReference type="Gene3D" id="3.40.50.300">
    <property type="entry name" value="P-loop containing nucleotide triphosphate hydrolases"/>
    <property type="match status" value="1"/>
</dbReference>
<comment type="pathway">
    <text evidence="8">Cofactor biosynthesis; coenzyme A biosynthesis; CoA from (R)-pantothenate: step 5/5.</text>
</comment>
<evidence type="ECO:0000256" key="4">
    <source>
        <dbReference type="ARBA" id="ARBA00022741"/>
    </source>
</evidence>
<comment type="subcellular location">
    <subcellularLocation>
        <location evidence="8">Cytoplasm</location>
    </subcellularLocation>
</comment>
<feature type="binding site" evidence="8">
    <location>
        <begin position="10"/>
        <end position="15"/>
    </location>
    <ligand>
        <name>ATP</name>
        <dbReference type="ChEBI" id="CHEBI:30616"/>
    </ligand>
</feature>
<dbReference type="GO" id="GO:0004140">
    <property type="term" value="F:dephospho-CoA kinase activity"/>
    <property type="evidence" value="ECO:0007669"/>
    <property type="project" value="UniProtKB-UniRule"/>
</dbReference>
<gene>
    <name evidence="8" type="primary">coaE</name>
    <name evidence="10" type="ORF">SAMN04488025_10713</name>
</gene>
<evidence type="ECO:0000256" key="6">
    <source>
        <dbReference type="ARBA" id="ARBA00022840"/>
    </source>
</evidence>
<dbReference type="AlphaFoldDB" id="A0A1I2M717"/>
<dbReference type="GO" id="GO:0015937">
    <property type="term" value="P:coenzyme A biosynthetic process"/>
    <property type="evidence" value="ECO:0007669"/>
    <property type="project" value="UniProtKB-UniRule"/>
</dbReference>
<evidence type="ECO:0000313" key="11">
    <source>
        <dbReference type="Proteomes" id="UP000198661"/>
    </source>
</evidence>
<dbReference type="PROSITE" id="PS51219">
    <property type="entry name" value="DPCK"/>
    <property type="match status" value="1"/>
</dbReference>
<evidence type="ECO:0000256" key="1">
    <source>
        <dbReference type="ARBA" id="ARBA00009018"/>
    </source>
</evidence>
<keyword evidence="5 8" id="KW-0418">Kinase</keyword>
<sequence>MRVGLTGGIATGKSTVSRMLRNRGAAIVDADQVAREVVEPHTPGWRRIRERFGDQILLPDGFLDRKALRNVVFRDARARRDLNEILHPLIRERMMEKAEMLEKEKPERIIVFDIPLLYESGLTRWVRKVIVVYVPESVQIRRLMEREGIGEEEALRMIRAQIPIEEKKRMADCLIDNSGSLEETERQVDQLWKCLISESGFGPQ</sequence>
<dbReference type="GO" id="GO:0005524">
    <property type="term" value="F:ATP binding"/>
    <property type="evidence" value="ECO:0007669"/>
    <property type="project" value="UniProtKB-UniRule"/>
</dbReference>
<dbReference type="EC" id="2.7.1.24" evidence="8 9"/>
<dbReference type="PANTHER" id="PTHR10695">
    <property type="entry name" value="DEPHOSPHO-COA KINASE-RELATED"/>
    <property type="match status" value="1"/>
</dbReference>
<keyword evidence="6 8" id="KW-0067">ATP-binding</keyword>
<proteinExistence type="inferred from homology"/>
<dbReference type="InterPro" id="IPR001977">
    <property type="entry name" value="Depp_CoAkinase"/>
</dbReference>
<protein>
    <recommendedName>
        <fullName evidence="8 9">Dephospho-CoA kinase</fullName>
        <ecNumber evidence="8 9">2.7.1.24</ecNumber>
    </recommendedName>
    <alternativeName>
        <fullName evidence="8">Dephosphocoenzyme A kinase</fullName>
    </alternativeName>
</protein>
<dbReference type="EMBL" id="FOOK01000007">
    <property type="protein sequence ID" value="SFF86628.1"/>
    <property type="molecule type" value="Genomic_DNA"/>
</dbReference>
<dbReference type="OrthoDB" id="9812943at2"/>
<dbReference type="Proteomes" id="UP000198661">
    <property type="component" value="Unassembled WGS sequence"/>
</dbReference>
<keyword evidence="3 8" id="KW-0808">Transferase</keyword>
<accession>A0A1I2M717</accession>
<dbReference type="RefSeq" id="WP_092036719.1">
    <property type="nucleotide sequence ID" value="NZ_FOOK01000007.1"/>
</dbReference>
<evidence type="ECO:0000256" key="9">
    <source>
        <dbReference type="NCBIfam" id="TIGR00152"/>
    </source>
</evidence>
<organism evidence="10 11">
    <name type="scientific">Planifilum fulgidum</name>
    <dbReference type="NCBI Taxonomy" id="201973"/>
    <lineage>
        <taxon>Bacteria</taxon>
        <taxon>Bacillati</taxon>
        <taxon>Bacillota</taxon>
        <taxon>Bacilli</taxon>
        <taxon>Bacillales</taxon>
        <taxon>Thermoactinomycetaceae</taxon>
        <taxon>Planifilum</taxon>
    </lineage>
</organism>
<comment type="catalytic activity">
    <reaction evidence="8">
        <text>3'-dephospho-CoA + ATP = ADP + CoA + H(+)</text>
        <dbReference type="Rhea" id="RHEA:18245"/>
        <dbReference type="ChEBI" id="CHEBI:15378"/>
        <dbReference type="ChEBI" id="CHEBI:30616"/>
        <dbReference type="ChEBI" id="CHEBI:57287"/>
        <dbReference type="ChEBI" id="CHEBI:57328"/>
        <dbReference type="ChEBI" id="CHEBI:456216"/>
        <dbReference type="EC" id="2.7.1.24"/>
    </reaction>
</comment>
<dbReference type="NCBIfam" id="TIGR00152">
    <property type="entry name" value="dephospho-CoA kinase"/>
    <property type="match status" value="1"/>
</dbReference>
<dbReference type="Pfam" id="PF01121">
    <property type="entry name" value="CoaE"/>
    <property type="match status" value="1"/>
</dbReference>
<dbReference type="PANTHER" id="PTHR10695:SF46">
    <property type="entry name" value="BIFUNCTIONAL COENZYME A SYNTHASE-RELATED"/>
    <property type="match status" value="1"/>
</dbReference>